<dbReference type="GO" id="GO:0030527">
    <property type="term" value="F:structural constituent of chromatin"/>
    <property type="evidence" value="ECO:0007669"/>
    <property type="project" value="InterPro"/>
</dbReference>
<dbReference type="InterPro" id="IPR009072">
    <property type="entry name" value="Histone-fold"/>
</dbReference>
<dbReference type="FunFam" id="1.10.20.10:FF:000012">
    <property type="entry name" value="Histone H4"/>
    <property type="match status" value="1"/>
</dbReference>
<keyword evidence="7 10" id="KW-0238">DNA-binding</keyword>
<evidence type="ECO:0000313" key="11">
    <source>
        <dbReference type="EMBL" id="KFV70694.1"/>
    </source>
</evidence>
<proteinExistence type="inferred from homology"/>
<name>A0A093GV70_DRYPU</name>
<evidence type="ECO:0000256" key="8">
    <source>
        <dbReference type="ARBA" id="ARBA00023242"/>
    </source>
</evidence>
<keyword evidence="12" id="KW-1185">Reference proteome</keyword>
<dbReference type="GO" id="GO:0000786">
    <property type="term" value="C:nucleosome"/>
    <property type="evidence" value="ECO:0007669"/>
    <property type="project" value="UniProtKB-KW"/>
</dbReference>
<evidence type="ECO:0000256" key="2">
    <source>
        <dbReference type="ARBA" id="ARBA00004123"/>
    </source>
</evidence>
<feature type="non-terminal residue" evidence="11">
    <location>
        <position position="96"/>
    </location>
</feature>
<dbReference type="GO" id="GO:0005634">
    <property type="term" value="C:nucleus"/>
    <property type="evidence" value="ECO:0007669"/>
    <property type="project" value="UniProtKB-SubCell"/>
</dbReference>
<dbReference type="InterPro" id="IPR001951">
    <property type="entry name" value="Histone_H4"/>
</dbReference>
<dbReference type="EMBL" id="KL216604">
    <property type="protein sequence ID" value="KFV70694.1"/>
    <property type="molecule type" value="Genomic_DNA"/>
</dbReference>
<comment type="function">
    <text evidence="1 10">Core component of nucleosome. Nucleosomes wrap and compact DNA into chromatin, limiting DNA accessibility to the cellular machineries which require DNA as a template. Histones thereby play a central role in transcription regulation, DNA repair, DNA replication and chromosomal stability. DNA accessibility is regulated via a complex set of post-translational modifications of histones, also called histone code, and nucleosome remodeling.</text>
</comment>
<comment type="subunit">
    <text evidence="5 10">The nucleosome is a histone octamer containing two molecules each of H2A, H2B, H3 and H4 assembled in one H3-H4 heterotetramer and two H2A-H2B heterodimers. The octamer wraps approximately 147 bp of DNA.</text>
</comment>
<accession>A0A093GV70</accession>
<evidence type="ECO:0000256" key="7">
    <source>
        <dbReference type="ARBA" id="ARBA00023125"/>
    </source>
</evidence>
<evidence type="ECO:0000256" key="3">
    <source>
        <dbReference type="ARBA" id="ARBA00004286"/>
    </source>
</evidence>
<dbReference type="AlphaFoldDB" id="A0A093GV70"/>
<evidence type="ECO:0000256" key="9">
    <source>
        <dbReference type="ARBA" id="ARBA00023269"/>
    </source>
</evidence>
<protein>
    <recommendedName>
        <fullName evidence="10">Histone H4</fullName>
    </recommendedName>
</protein>
<evidence type="ECO:0000256" key="4">
    <source>
        <dbReference type="ARBA" id="ARBA00006564"/>
    </source>
</evidence>
<comment type="subcellular location">
    <subcellularLocation>
        <location evidence="3">Chromosome</location>
    </subcellularLocation>
    <subcellularLocation>
        <location evidence="2">Nucleus</location>
    </subcellularLocation>
</comment>
<keyword evidence="8 10" id="KW-0539">Nucleus</keyword>
<comment type="similarity">
    <text evidence="4 10">Belongs to the histone H4 family.</text>
</comment>
<dbReference type="GO" id="GO:0003677">
    <property type="term" value="F:DNA binding"/>
    <property type="evidence" value="ECO:0007669"/>
    <property type="project" value="UniProtKB-KW"/>
</dbReference>
<dbReference type="SMART" id="SM00417">
    <property type="entry name" value="H4"/>
    <property type="match status" value="1"/>
</dbReference>
<dbReference type="PANTHER" id="PTHR10484">
    <property type="entry name" value="HISTONE H4"/>
    <property type="match status" value="1"/>
</dbReference>
<evidence type="ECO:0000313" key="12">
    <source>
        <dbReference type="Proteomes" id="UP000053875"/>
    </source>
</evidence>
<keyword evidence="6 10" id="KW-0158">Chromosome</keyword>
<keyword evidence="9 10" id="KW-0544">Nucleosome core</keyword>
<evidence type="ECO:0000256" key="10">
    <source>
        <dbReference type="RuleBase" id="RU000528"/>
    </source>
</evidence>
<evidence type="ECO:0000256" key="1">
    <source>
        <dbReference type="ARBA" id="ARBA00002001"/>
    </source>
</evidence>
<dbReference type="Gene3D" id="1.10.20.10">
    <property type="entry name" value="Histone, subunit A"/>
    <property type="match status" value="1"/>
</dbReference>
<dbReference type="GO" id="GO:0046982">
    <property type="term" value="F:protein heterodimerization activity"/>
    <property type="evidence" value="ECO:0007669"/>
    <property type="project" value="InterPro"/>
</dbReference>
<reference evidence="11 12" key="1">
    <citation type="submission" date="2014-04" db="EMBL/GenBank/DDBJ databases">
        <title>Genome evolution of avian class.</title>
        <authorList>
            <person name="Zhang G."/>
            <person name="Li C."/>
        </authorList>
    </citation>
    <scope>NUCLEOTIDE SEQUENCE [LARGE SCALE GENOMIC DNA]</scope>
    <source>
        <strain evidence="11">BGI_N307</strain>
    </source>
</reference>
<dbReference type="CDD" id="cd22912">
    <property type="entry name" value="HFD_H4"/>
    <property type="match status" value="1"/>
</dbReference>
<dbReference type="SUPFAM" id="SSF47113">
    <property type="entry name" value="Histone-fold"/>
    <property type="match status" value="1"/>
</dbReference>
<dbReference type="STRING" id="118200.A0A093GV70"/>
<feature type="non-terminal residue" evidence="11">
    <location>
        <position position="1"/>
    </location>
</feature>
<dbReference type="PRINTS" id="PR00623">
    <property type="entry name" value="HISTONEH4"/>
</dbReference>
<evidence type="ECO:0000256" key="5">
    <source>
        <dbReference type="ARBA" id="ARBA00011538"/>
    </source>
</evidence>
<dbReference type="Proteomes" id="UP000053875">
    <property type="component" value="Unassembled WGS sequence"/>
</dbReference>
<organism evidence="11 12">
    <name type="scientific">Dryobates pubescens</name>
    <name type="common">Downy woodpecker</name>
    <name type="synonym">Picoides pubescens</name>
    <dbReference type="NCBI Taxonomy" id="118200"/>
    <lineage>
        <taxon>Eukaryota</taxon>
        <taxon>Metazoa</taxon>
        <taxon>Chordata</taxon>
        <taxon>Craniata</taxon>
        <taxon>Vertebrata</taxon>
        <taxon>Euteleostomi</taxon>
        <taxon>Archelosauria</taxon>
        <taxon>Archosauria</taxon>
        <taxon>Dinosauria</taxon>
        <taxon>Saurischia</taxon>
        <taxon>Theropoda</taxon>
        <taxon>Coelurosauria</taxon>
        <taxon>Aves</taxon>
        <taxon>Neognathae</taxon>
        <taxon>Neoaves</taxon>
        <taxon>Telluraves</taxon>
        <taxon>Coraciimorphae</taxon>
        <taxon>Piciformes</taxon>
        <taxon>Picidae</taxon>
        <taxon>Dryobates</taxon>
    </lineage>
</organism>
<sequence>GGEGLGKGGTKHHHKVLHDNIQGITKPATFCPARCGGIKRFSGPIYEEVCSVWKVILQNIIHNAVTHTEHAKRKTVIAMDVAYVLKHQGHTLYSFG</sequence>
<gene>
    <name evidence="11" type="ORF">N307_12738</name>
</gene>
<evidence type="ECO:0000256" key="6">
    <source>
        <dbReference type="ARBA" id="ARBA00022454"/>
    </source>
</evidence>